<feature type="domain" description="Alpha-L-arabinofuranosidase 1 catalytic" evidence="4">
    <location>
        <begin position="136"/>
        <end position="196"/>
    </location>
</feature>
<evidence type="ECO:0000256" key="1">
    <source>
        <dbReference type="ARBA" id="ARBA00022729"/>
    </source>
</evidence>
<dbReference type="InterPro" id="IPR039331">
    <property type="entry name" value="PAPs-like"/>
</dbReference>
<evidence type="ECO:0000313" key="5">
    <source>
        <dbReference type="EMBL" id="GER31484.1"/>
    </source>
</evidence>
<evidence type="ECO:0000259" key="3">
    <source>
        <dbReference type="Pfam" id="PF14008"/>
    </source>
</evidence>
<dbReference type="InterPro" id="IPR025733">
    <property type="entry name" value="PAPs_C"/>
</dbReference>
<feature type="compositionally biased region" description="Polar residues" evidence="2">
    <location>
        <begin position="700"/>
        <end position="709"/>
    </location>
</feature>
<accession>A0A5A7PFL9</accession>
<dbReference type="SUPFAM" id="SSF56300">
    <property type="entry name" value="Metallo-dependent phosphatases"/>
    <property type="match status" value="1"/>
</dbReference>
<dbReference type="EMBL" id="BKCP01004483">
    <property type="protein sequence ID" value="GER31484.1"/>
    <property type="molecule type" value="Genomic_DNA"/>
</dbReference>
<protein>
    <submittedName>
        <fullName evidence="5">Purple acid phosphatase</fullName>
    </submittedName>
</protein>
<proteinExistence type="predicted"/>
<feature type="region of interest" description="Disordered" evidence="2">
    <location>
        <begin position="660"/>
        <end position="713"/>
    </location>
</feature>
<evidence type="ECO:0000313" key="6">
    <source>
        <dbReference type="Proteomes" id="UP000325081"/>
    </source>
</evidence>
<dbReference type="SUPFAM" id="SSF51445">
    <property type="entry name" value="(Trans)glycosidases"/>
    <property type="match status" value="1"/>
</dbReference>
<dbReference type="InterPro" id="IPR055235">
    <property type="entry name" value="ASD1_cat"/>
</dbReference>
<evidence type="ECO:0000259" key="4">
    <source>
        <dbReference type="Pfam" id="PF22848"/>
    </source>
</evidence>
<dbReference type="InterPro" id="IPR011009">
    <property type="entry name" value="Kinase-like_dom_sf"/>
</dbReference>
<dbReference type="PANTHER" id="PTHR22953:SF155">
    <property type="entry name" value="PURPLE ACID PHOSPHATASE 18"/>
    <property type="match status" value="1"/>
</dbReference>
<keyword evidence="6" id="KW-1185">Reference proteome</keyword>
<dbReference type="InterPro" id="IPR029052">
    <property type="entry name" value="Metallo-depent_PP-like"/>
</dbReference>
<gene>
    <name evidence="5" type="ORF">STAS_07476</name>
</gene>
<keyword evidence="1" id="KW-0732">Signal</keyword>
<dbReference type="PANTHER" id="PTHR22953">
    <property type="entry name" value="ACID PHOSPHATASE RELATED"/>
    <property type="match status" value="1"/>
</dbReference>
<sequence length="1026" mass="115567">MSGPKSDHLLSSITEARYSLKHLQMLVERARLIQGGLLPHLDSEEESIPVENLKVQSSGEIRSEDQNETGQVYLHPVKGDLQDPSASHKTLDLASSLEVGPTNSNSEKNNRLSLLENDCKWWLVKYISDAHRHIQGCCFVEGEWLRNAFRWKETIGPWEERPGHFVDVWHYWTDDGFGHLEFLQLAEDLGTAPIWVFCNVEIFMQVQSKIHPGHNKTTCLKMKSRKDDKDSLDFDTSSEDDRQDQSSFHASSRRGYHSCEYANSSHVNLKPNAFTVSNQRSGNDLSFQDLLFSFDPSSVDAQFGTSKSGFGNCCKYVQETTFRAADFVMGAVPLLTNLLQYPDAKVLDVVFAAHVHADERSFSLCFLQYNCVFNGRSDPCGAAHIAIGDVGNIEGLAPRYKKSQPEWSVFQEASFGHAELRIVNLTHAYWSWHRNVDDEPVKSDSFLYDRTGRMGFAAHLVSDSGQFLMPPRRRDLEIDDRLQRMDDRVQLMDTRVTDLATGIDDIRTTLTTMLGDQQAYRESQPAMEARGGPIVAVSSLCSGRFSDPGFPYAFPPMAARRVAVNRDTWCHVGVKFCRDAGGDFQRVGMGDFRRAAIGEDLRGWPHQDIHETHEQLISRYIRGLYVSIQDVLNKFTPTSVSEAHQRALLVEQQQARKVGTSFTPSTNKPLGTSGTATSATKAPFDLGAPSEGRVGGPTMRSGNRQSNGPVLSKARGSRALFVEEPDSTVYDGPPIFYKEQKFQRCMSQETWVTRLSFVGFFCLPTSLSRISEPHPDPYALAWIQHDDSVRVTRRVLVTFSIGSSYNDLTWCDVVPMDSWHVLLGRPWQFDHSVVHNGHLNIYSFLFKGVHIVLHPSSSSSGPLPSSSLILFVSRAKQCRELSDSEDGRLMVFDVCDFVDKVVHDTDEIVDSTANPLHSGENDADEIALAYLDQYDRLRLLFKWRGLGLLHQKDSADPFFSASSEAHSKRKMLQELGKLACLRQRNLMSLRAYVFESGVYSLLYDYVSIGSLEDVMKRVTENQLELK</sequence>
<dbReference type="Pfam" id="PF14008">
    <property type="entry name" value="Metallophos_C"/>
    <property type="match status" value="1"/>
</dbReference>
<feature type="domain" description="Purple acid phosphatase C-terminal" evidence="3">
    <location>
        <begin position="383"/>
        <end position="438"/>
    </location>
</feature>
<dbReference type="Pfam" id="PF22848">
    <property type="entry name" value="ASD1_dom"/>
    <property type="match status" value="1"/>
</dbReference>
<dbReference type="GO" id="GO:0003993">
    <property type="term" value="F:acid phosphatase activity"/>
    <property type="evidence" value="ECO:0007669"/>
    <property type="project" value="InterPro"/>
</dbReference>
<dbReference type="SUPFAM" id="SSF56112">
    <property type="entry name" value="Protein kinase-like (PK-like)"/>
    <property type="match status" value="1"/>
</dbReference>
<name>A0A5A7PFL9_STRAF</name>
<dbReference type="Proteomes" id="UP000325081">
    <property type="component" value="Unassembled WGS sequence"/>
</dbReference>
<organism evidence="5 6">
    <name type="scientific">Striga asiatica</name>
    <name type="common">Asiatic witchweed</name>
    <name type="synonym">Buchnera asiatica</name>
    <dbReference type="NCBI Taxonomy" id="4170"/>
    <lineage>
        <taxon>Eukaryota</taxon>
        <taxon>Viridiplantae</taxon>
        <taxon>Streptophyta</taxon>
        <taxon>Embryophyta</taxon>
        <taxon>Tracheophyta</taxon>
        <taxon>Spermatophyta</taxon>
        <taxon>Magnoliopsida</taxon>
        <taxon>eudicotyledons</taxon>
        <taxon>Gunneridae</taxon>
        <taxon>Pentapetalae</taxon>
        <taxon>asterids</taxon>
        <taxon>lamiids</taxon>
        <taxon>Lamiales</taxon>
        <taxon>Orobanchaceae</taxon>
        <taxon>Buchnereae</taxon>
        <taxon>Striga</taxon>
    </lineage>
</organism>
<feature type="region of interest" description="Disordered" evidence="2">
    <location>
        <begin position="231"/>
        <end position="251"/>
    </location>
</feature>
<reference evidence="6" key="1">
    <citation type="journal article" date="2019" name="Curr. Biol.">
        <title>Genome Sequence of Striga asiatica Provides Insight into the Evolution of Plant Parasitism.</title>
        <authorList>
            <person name="Yoshida S."/>
            <person name="Kim S."/>
            <person name="Wafula E.K."/>
            <person name="Tanskanen J."/>
            <person name="Kim Y.M."/>
            <person name="Honaas L."/>
            <person name="Yang Z."/>
            <person name="Spallek T."/>
            <person name="Conn C.E."/>
            <person name="Ichihashi Y."/>
            <person name="Cheong K."/>
            <person name="Cui S."/>
            <person name="Der J.P."/>
            <person name="Gundlach H."/>
            <person name="Jiao Y."/>
            <person name="Hori C."/>
            <person name="Ishida J.K."/>
            <person name="Kasahara H."/>
            <person name="Kiba T."/>
            <person name="Kim M.S."/>
            <person name="Koo N."/>
            <person name="Laohavisit A."/>
            <person name="Lee Y.H."/>
            <person name="Lumba S."/>
            <person name="McCourt P."/>
            <person name="Mortimer J.C."/>
            <person name="Mutuku J.M."/>
            <person name="Nomura T."/>
            <person name="Sasaki-Sekimoto Y."/>
            <person name="Seto Y."/>
            <person name="Wang Y."/>
            <person name="Wakatake T."/>
            <person name="Sakakibara H."/>
            <person name="Demura T."/>
            <person name="Yamaguchi S."/>
            <person name="Yoneyama K."/>
            <person name="Manabe R.I."/>
            <person name="Nelson D.C."/>
            <person name="Schulman A.H."/>
            <person name="Timko M.P."/>
            <person name="dePamphilis C.W."/>
            <person name="Choi D."/>
            <person name="Shirasu K."/>
        </authorList>
    </citation>
    <scope>NUCLEOTIDE SEQUENCE [LARGE SCALE GENOMIC DNA]</scope>
    <source>
        <strain evidence="6">cv. UVA1</strain>
    </source>
</reference>
<feature type="compositionally biased region" description="Polar residues" evidence="2">
    <location>
        <begin position="660"/>
        <end position="670"/>
    </location>
</feature>
<dbReference type="InterPro" id="IPR017853">
    <property type="entry name" value="GH"/>
</dbReference>
<dbReference type="AlphaFoldDB" id="A0A5A7PFL9"/>
<dbReference type="OrthoDB" id="1934635at2759"/>
<dbReference type="Gene3D" id="3.20.20.80">
    <property type="entry name" value="Glycosidases"/>
    <property type="match status" value="1"/>
</dbReference>
<feature type="compositionally biased region" description="Low complexity" evidence="2">
    <location>
        <begin position="671"/>
        <end position="680"/>
    </location>
</feature>
<dbReference type="Gene3D" id="3.60.21.10">
    <property type="match status" value="1"/>
</dbReference>
<evidence type="ECO:0000256" key="2">
    <source>
        <dbReference type="SAM" id="MobiDB-lite"/>
    </source>
</evidence>
<comment type="caution">
    <text evidence="5">The sequence shown here is derived from an EMBL/GenBank/DDBJ whole genome shotgun (WGS) entry which is preliminary data.</text>
</comment>